<evidence type="ECO:0000256" key="2">
    <source>
        <dbReference type="ARBA" id="ARBA00007832"/>
    </source>
</evidence>
<dbReference type="PANTHER" id="PTHR34384">
    <property type="entry name" value="L-2,3-DIAMINOPROPANOATE--CITRATE LIGASE"/>
    <property type="match status" value="1"/>
</dbReference>
<comment type="similarity">
    <text evidence="2">Belongs to the IucA/IucC family.</text>
</comment>
<dbReference type="RefSeq" id="WP_257451328.1">
    <property type="nucleotide sequence ID" value="NZ_JANIPJ010000023.1"/>
</dbReference>
<dbReference type="EMBL" id="JANIPJ010000023">
    <property type="protein sequence ID" value="MCR2807140.1"/>
    <property type="molecule type" value="Genomic_DNA"/>
</dbReference>
<sequence length="618" mass="69012">MEDGIIARDSLIKKKESAEPGTGTTAARRKVFGKLVEALVLEGVLTADARESCPGGVSIYRLEGMNRQGRPVEYAFAAKRHATFGMLRVIEGAIERRDGLDRREADDLTLFLEETVASAYPEHPILATFAEELEETVRKDAQYGGNSGGQARTADYETADLQEIEALCTDGHPYHPCYKSRIGFSERDNRAFGPEFRPKLRLFWIAVPRGEAMWSARGESDWRDLVCGHLTTQEIERFDRALAARGLKPADYCCLPVHPWQWEQLSAREPGGIRERLVPLGQGEAAYEPQQSIRTLSASGHGGGGQRPDLKLSLGIVNTSSRRILRSHSVVAAPAVSEWLQAILAKDAYLSQEVRLIVLHEYAGITVPSAQGELGAIWRENVRKYLEPGEAAMPFSAIASMGGDGLPIISRWVEEQGAASWFGLLFRRCVLPVVHLLAAHGIVLESHAQNMLLIHRGGVPIRTALRDFHEGVEYYAPFLPAKELVPDFGSIHPAYASGRLGDFFEMSRLEDLSEMMMDALWFMNIGYIVMFLSSRFAVSEEELWDEAAGELLRYRAEFPHLQERFDALHLFTPVCQIEPLVQKRMYGGTRVTPRPAPNPLFEAKIRIESREGHLYASR</sequence>
<dbReference type="Pfam" id="PF04183">
    <property type="entry name" value="IucA_IucC"/>
    <property type="match status" value="1"/>
</dbReference>
<dbReference type="InterPro" id="IPR022770">
    <property type="entry name" value="IucA/IucC-like_C"/>
</dbReference>
<dbReference type="Proteomes" id="UP001141950">
    <property type="component" value="Unassembled WGS sequence"/>
</dbReference>
<comment type="caution">
    <text evidence="5">The sequence shown here is derived from an EMBL/GenBank/DDBJ whole genome shotgun (WGS) entry which is preliminary data.</text>
</comment>
<evidence type="ECO:0000259" key="3">
    <source>
        <dbReference type="Pfam" id="PF04183"/>
    </source>
</evidence>
<feature type="domain" description="Aerobactin siderophore biosynthesis IucA/IucC N-terminal" evidence="3">
    <location>
        <begin position="161"/>
        <end position="398"/>
    </location>
</feature>
<dbReference type="GO" id="GO:0016881">
    <property type="term" value="F:acid-amino acid ligase activity"/>
    <property type="evidence" value="ECO:0007669"/>
    <property type="project" value="UniProtKB-ARBA"/>
</dbReference>
<keyword evidence="6" id="KW-1185">Reference proteome</keyword>
<evidence type="ECO:0000259" key="4">
    <source>
        <dbReference type="Pfam" id="PF06276"/>
    </source>
</evidence>
<evidence type="ECO:0000256" key="1">
    <source>
        <dbReference type="ARBA" id="ARBA00004924"/>
    </source>
</evidence>
<dbReference type="Gene3D" id="1.10.510.40">
    <property type="match status" value="1"/>
</dbReference>
<dbReference type="AlphaFoldDB" id="A0A9X2SBL3"/>
<dbReference type="InterPro" id="IPR037455">
    <property type="entry name" value="LucA/IucC-like"/>
</dbReference>
<evidence type="ECO:0000313" key="6">
    <source>
        <dbReference type="Proteomes" id="UP001141950"/>
    </source>
</evidence>
<accession>A0A9X2SBL3</accession>
<dbReference type="Pfam" id="PF06276">
    <property type="entry name" value="FhuF"/>
    <property type="match status" value="1"/>
</dbReference>
<proteinExistence type="inferred from homology"/>
<dbReference type="PANTHER" id="PTHR34384:SF6">
    <property type="entry name" value="STAPHYLOFERRIN B SYNTHASE"/>
    <property type="match status" value="1"/>
</dbReference>
<name>A0A9X2SBL3_9BACL</name>
<dbReference type="Gene3D" id="6.10.250.3370">
    <property type="match status" value="1"/>
</dbReference>
<feature type="domain" description="Aerobactin siderophore biosynthesis IucA/IucC-like C-terminal" evidence="4">
    <location>
        <begin position="420"/>
        <end position="574"/>
    </location>
</feature>
<dbReference type="GO" id="GO:0019290">
    <property type="term" value="P:siderophore biosynthetic process"/>
    <property type="evidence" value="ECO:0007669"/>
    <property type="project" value="InterPro"/>
</dbReference>
<comment type="pathway">
    <text evidence="1">Siderophore biosynthesis.</text>
</comment>
<dbReference type="Gene3D" id="3.30.310.280">
    <property type="match status" value="1"/>
</dbReference>
<organism evidence="5 6">
    <name type="scientific">Paenibacillus soyae</name>
    <dbReference type="NCBI Taxonomy" id="2969249"/>
    <lineage>
        <taxon>Bacteria</taxon>
        <taxon>Bacillati</taxon>
        <taxon>Bacillota</taxon>
        <taxon>Bacilli</taxon>
        <taxon>Bacillales</taxon>
        <taxon>Paenibacillaceae</taxon>
        <taxon>Paenibacillus</taxon>
    </lineage>
</organism>
<protein>
    <submittedName>
        <fullName evidence="5">Siderophore biosynthesis protein</fullName>
    </submittedName>
</protein>
<gene>
    <name evidence="5" type="ORF">NQZ67_24955</name>
</gene>
<dbReference type="InterPro" id="IPR007310">
    <property type="entry name" value="Aerobactin_biosyn_IucA/IucC_N"/>
</dbReference>
<evidence type="ECO:0000313" key="5">
    <source>
        <dbReference type="EMBL" id="MCR2807140.1"/>
    </source>
</evidence>
<reference evidence="5" key="1">
    <citation type="submission" date="2022-08" db="EMBL/GenBank/DDBJ databases">
        <title>The genomic sequence of strain Paenibacillus sp. SCIV0701.</title>
        <authorList>
            <person name="Zhao H."/>
        </authorList>
    </citation>
    <scope>NUCLEOTIDE SEQUENCE</scope>
    <source>
        <strain evidence="5">SCIV0701</strain>
    </source>
</reference>